<name>A0A2P5HYQ6_DIAHE</name>
<keyword evidence="1" id="KW-0862">Zinc</keyword>
<feature type="compositionally biased region" description="Low complexity" evidence="2">
    <location>
        <begin position="595"/>
        <end position="607"/>
    </location>
</feature>
<dbReference type="AlphaFoldDB" id="A0A2P5HYQ6"/>
<feature type="region of interest" description="Disordered" evidence="2">
    <location>
        <begin position="551"/>
        <end position="607"/>
    </location>
</feature>
<feature type="region of interest" description="Disordered" evidence="2">
    <location>
        <begin position="670"/>
        <end position="723"/>
    </location>
</feature>
<dbReference type="EMBL" id="MAVT02000493">
    <property type="protein sequence ID" value="POS75390.1"/>
    <property type="molecule type" value="Genomic_DNA"/>
</dbReference>
<proteinExistence type="predicted"/>
<feature type="region of interest" description="Disordered" evidence="2">
    <location>
        <begin position="480"/>
        <end position="513"/>
    </location>
</feature>
<protein>
    <recommendedName>
        <fullName evidence="3">C2H2-type domain-containing protein</fullName>
    </recommendedName>
</protein>
<feature type="compositionally biased region" description="Basic and acidic residues" evidence="2">
    <location>
        <begin position="144"/>
        <end position="156"/>
    </location>
</feature>
<feature type="compositionally biased region" description="Basic and acidic residues" evidence="2">
    <location>
        <begin position="163"/>
        <end position="175"/>
    </location>
</feature>
<dbReference type="STRING" id="158607.A0A2P5HYQ6"/>
<keyword evidence="1" id="KW-0479">Metal-binding</keyword>
<organism evidence="4 5">
    <name type="scientific">Diaporthe helianthi</name>
    <dbReference type="NCBI Taxonomy" id="158607"/>
    <lineage>
        <taxon>Eukaryota</taxon>
        <taxon>Fungi</taxon>
        <taxon>Dikarya</taxon>
        <taxon>Ascomycota</taxon>
        <taxon>Pezizomycotina</taxon>
        <taxon>Sordariomycetes</taxon>
        <taxon>Sordariomycetidae</taxon>
        <taxon>Diaporthales</taxon>
        <taxon>Diaporthaceae</taxon>
        <taxon>Diaporthe</taxon>
    </lineage>
</organism>
<reference evidence="4" key="1">
    <citation type="submission" date="2017-09" db="EMBL/GenBank/DDBJ databases">
        <title>Polyketide synthases of a Diaporthe helianthi virulent isolate.</title>
        <authorList>
            <person name="Baroncelli R."/>
        </authorList>
    </citation>
    <scope>NUCLEOTIDE SEQUENCE [LARGE SCALE GENOMIC DNA]</scope>
    <source>
        <strain evidence="4">7/96</strain>
    </source>
</reference>
<gene>
    <name evidence="4" type="ORF">DHEL01_v206212</name>
</gene>
<feature type="compositionally biased region" description="Low complexity" evidence="2">
    <location>
        <begin position="128"/>
        <end position="138"/>
    </location>
</feature>
<dbReference type="OrthoDB" id="4777353at2759"/>
<feature type="region of interest" description="Disordered" evidence="2">
    <location>
        <begin position="128"/>
        <end position="176"/>
    </location>
</feature>
<feature type="domain" description="C2H2-type" evidence="3">
    <location>
        <begin position="645"/>
        <end position="673"/>
    </location>
</feature>
<dbReference type="InterPro" id="IPR013087">
    <property type="entry name" value="Znf_C2H2_type"/>
</dbReference>
<keyword evidence="1" id="KW-0863">Zinc-finger</keyword>
<evidence type="ECO:0000313" key="5">
    <source>
        <dbReference type="Proteomes" id="UP000094444"/>
    </source>
</evidence>
<dbReference type="GO" id="GO:0008270">
    <property type="term" value="F:zinc ion binding"/>
    <property type="evidence" value="ECO:0007669"/>
    <property type="project" value="UniProtKB-KW"/>
</dbReference>
<dbReference type="InParanoid" id="A0A2P5HYQ6"/>
<feature type="compositionally biased region" description="Low complexity" evidence="2">
    <location>
        <begin position="531"/>
        <end position="545"/>
    </location>
</feature>
<dbReference type="Proteomes" id="UP000094444">
    <property type="component" value="Unassembled WGS sequence"/>
</dbReference>
<evidence type="ECO:0000256" key="1">
    <source>
        <dbReference type="PROSITE-ProRule" id="PRU00042"/>
    </source>
</evidence>
<evidence type="ECO:0000256" key="2">
    <source>
        <dbReference type="SAM" id="MobiDB-lite"/>
    </source>
</evidence>
<accession>A0A2P5HYQ6</accession>
<feature type="compositionally biased region" description="Low complexity" evidence="2">
    <location>
        <begin position="487"/>
        <end position="496"/>
    </location>
</feature>
<evidence type="ECO:0000259" key="3">
    <source>
        <dbReference type="PROSITE" id="PS50157"/>
    </source>
</evidence>
<evidence type="ECO:0000313" key="4">
    <source>
        <dbReference type="EMBL" id="POS75390.1"/>
    </source>
</evidence>
<sequence length="723" mass="81356">MAPQVSTAELRRLRARQLLRFRHLSGSPYITKIQDDDLEFARVLVPSFDEDDLIPDDEQRWPPNWSTKRKSLPAFLASWRKLLPIGSTTSEPRAASPTSQTLLLDSGSPSSAVARLLPHRRTVSLSSLPRVSRVSVGSTPPESEYDRNLPDEDHNSETVQDTTSHHPPPESDHNEMAPLTAEDAATLIATAMQQLRNQQNQDFAQIMAAAFAHAPVPQIHVQPANVNGVNGGEGRSSLRPADVGFFCPRKHYGSGVWSDGKITKYFDVFHFIERLRHIERLYSEDDVRRVWSQCLLDDALEWHSHVLTDNDRRLLETATVQAICDKLKARFAKSFSDAMASLKADHLYLSDIAEGKDISSFLQTVISNAKACDMELPAQLVAAFESLAPEIKSQLHKPNENTSLEDFLNEVRSRESVILDLARQRFPSARTVARTRQPIPAYGGRSTIPYNPRYQPAQPQRWLPQQQRFQATAAPFVPQYNRPFTANQPQNQNQSQTPFRPGGQGPIWNAGYSRPWLPPDQYAMWRRQQDQQRQGPQQQQRPDAFRQQVVPENRRLPAPQAPFAADRTQRNQPHPVYHGDFVDFAEQPDTSTYQSPSVEEVSETEPGVETGLKTFDYPLEEAFPNDEQTDYPDVAYFGTSNSTPSVCRYCTKHFHSKNSLMDHVYSVHLKKPRPQNGKTSSSFTVNATLPIPSPTVDPRRNSYSEGASLDAPEGPVGTSTAKN</sequence>
<comment type="caution">
    <text evidence="4">The sequence shown here is derived from an EMBL/GenBank/DDBJ whole genome shotgun (WGS) entry which is preliminary data.</text>
</comment>
<feature type="region of interest" description="Disordered" evidence="2">
    <location>
        <begin position="526"/>
        <end position="545"/>
    </location>
</feature>
<dbReference type="PROSITE" id="PS00028">
    <property type="entry name" value="ZINC_FINGER_C2H2_1"/>
    <property type="match status" value="1"/>
</dbReference>
<dbReference type="PROSITE" id="PS50157">
    <property type="entry name" value="ZINC_FINGER_C2H2_2"/>
    <property type="match status" value="1"/>
</dbReference>
<feature type="region of interest" description="Disordered" evidence="2">
    <location>
        <begin position="87"/>
        <end position="107"/>
    </location>
</feature>
<keyword evidence="5" id="KW-1185">Reference proteome</keyword>
<feature type="compositionally biased region" description="Polar residues" evidence="2">
    <location>
        <begin position="676"/>
        <end position="687"/>
    </location>
</feature>